<evidence type="ECO:0000313" key="2">
    <source>
        <dbReference type="Proteomes" id="UP000747542"/>
    </source>
</evidence>
<protein>
    <submittedName>
        <fullName evidence="1">Uncharacterized protein</fullName>
    </submittedName>
</protein>
<sequence>MSLIQSQAMTDINATALKHHAIIPDLLAAHEATSCGTTATVFGIGNGIALKVLHFGAHRLNYQGDTTKTMLDVVHSIEQFILA</sequence>
<name>A0A8J5JRF0_HOMAM</name>
<reference evidence="1" key="1">
    <citation type="journal article" date="2021" name="Sci. Adv.">
        <title>The American lobster genome reveals insights on longevity, neural, and immune adaptations.</title>
        <authorList>
            <person name="Polinski J.M."/>
            <person name="Zimin A.V."/>
            <person name="Clark K.F."/>
            <person name="Kohn A.B."/>
            <person name="Sadowski N."/>
            <person name="Timp W."/>
            <person name="Ptitsyn A."/>
            <person name="Khanna P."/>
            <person name="Romanova D.Y."/>
            <person name="Williams P."/>
            <person name="Greenwood S.J."/>
            <person name="Moroz L.L."/>
            <person name="Walt D.R."/>
            <person name="Bodnar A.G."/>
        </authorList>
    </citation>
    <scope>NUCLEOTIDE SEQUENCE</scope>
    <source>
        <strain evidence="1">GMGI-L3</strain>
    </source>
</reference>
<comment type="caution">
    <text evidence="1">The sequence shown here is derived from an EMBL/GenBank/DDBJ whole genome shotgun (WGS) entry which is preliminary data.</text>
</comment>
<dbReference type="EMBL" id="JAHLQT010026991">
    <property type="protein sequence ID" value="KAG7162825.1"/>
    <property type="molecule type" value="Genomic_DNA"/>
</dbReference>
<gene>
    <name evidence="1" type="ORF">Hamer_G020705</name>
</gene>
<proteinExistence type="predicted"/>
<organism evidence="1 2">
    <name type="scientific">Homarus americanus</name>
    <name type="common">American lobster</name>
    <dbReference type="NCBI Taxonomy" id="6706"/>
    <lineage>
        <taxon>Eukaryota</taxon>
        <taxon>Metazoa</taxon>
        <taxon>Ecdysozoa</taxon>
        <taxon>Arthropoda</taxon>
        <taxon>Crustacea</taxon>
        <taxon>Multicrustacea</taxon>
        <taxon>Malacostraca</taxon>
        <taxon>Eumalacostraca</taxon>
        <taxon>Eucarida</taxon>
        <taxon>Decapoda</taxon>
        <taxon>Pleocyemata</taxon>
        <taxon>Astacidea</taxon>
        <taxon>Nephropoidea</taxon>
        <taxon>Nephropidae</taxon>
        <taxon>Homarus</taxon>
    </lineage>
</organism>
<dbReference type="Proteomes" id="UP000747542">
    <property type="component" value="Unassembled WGS sequence"/>
</dbReference>
<dbReference type="AlphaFoldDB" id="A0A8J5JRF0"/>
<accession>A0A8J5JRF0</accession>
<keyword evidence="2" id="KW-1185">Reference proteome</keyword>
<evidence type="ECO:0000313" key="1">
    <source>
        <dbReference type="EMBL" id="KAG7162825.1"/>
    </source>
</evidence>